<accession>A0A1T4WGU6</accession>
<proteinExistence type="predicted"/>
<protein>
    <recommendedName>
        <fullName evidence="3">Immunity protein 35</fullName>
    </recommendedName>
</protein>
<dbReference type="OrthoDB" id="5459055at2"/>
<sequence>MDLKASIARAWRTARDDDRDMVVGKEPGSGWIIMPLDDPNSDMLHPSIIVTPDGLRYPEDHELVATLVAEGE</sequence>
<keyword evidence="2" id="KW-1185">Reference proteome</keyword>
<evidence type="ECO:0000313" key="2">
    <source>
        <dbReference type="Proteomes" id="UP000189733"/>
    </source>
</evidence>
<dbReference type="RefSeq" id="WP_078685538.1">
    <property type="nucleotide sequence ID" value="NZ_FUYA01000007.1"/>
</dbReference>
<organism evidence="1 2">
    <name type="scientific">Desulfobaculum bizertense DSM 18034</name>
    <dbReference type="NCBI Taxonomy" id="1121442"/>
    <lineage>
        <taxon>Bacteria</taxon>
        <taxon>Pseudomonadati</taxon>
        <taxon>Thermodesulfobacteriota</taxon>
        <taxon>Desulfovibrionia</taxon>
        <taxon>Desulfovibrionales</taxon>
        <taxon>Desulfovibrionaceae</taxon>
        <taxon>Desulfobaculum</taxon>
    </lineage>
</organism>
<gene>
    <name evidence="1" type="ORF">SAMN02745702_02261</name>
</gene>
<dbReference type="STRING" id="1121442.SAMN02745702_02261"/>
<name>A0A1T4WGU6_9BACT</name>
<dbReference type="Proteomes" id="UP000189733">
    <property type="component" value="Unassembled WGS sequence"/>
</dbReference>
<evidence type="ECO:0008006" key="3">
    <source>
        <dbReference type="Google" id="ProtNLM"/>
    </source>
</evidence>
<dbReference type="EMBL" id="FUYA01000007">
    <property type="protein sequence ID" value="SKA76566.1"/>
    <property type="molecule type" value="Genomic_DNA"/>
</dbReference>
<reference evidence="1 2" key="1">
    <citation type="submission" date="2017-02" db="EMBL/GenBank/DDBJ databases">
        <authorList>
            <person name="Peterson S.W."/>
        </authorList>
    </citation>
    <scope>NUCLEOTIDE SEQUENCE [LARGE SCALE GENOMIC DNA]</scope>
    <source>
        <strain evidence="1 2">DSM 18034</strain>
    </source>
</reference>
<dbReference type="AlphaFoldDB" id="A0A1T4WGU6"/>
<evidence type="ECO:0000313" key="1">
    <source>
        <dbReference type="EMBL" id="SKA76566.1"/>
    </source>
</evidence>